<protein>
    <recommendedName>
        <fullName evidence="7">Homeobox domain-containing protein</fullName>
    </recommendedName>
</protein>
<evidence type="ECO:0000256" key="6">
    <source>
        <dbReference type="SAM" id="MobiDB-lite"/>
    </source>
</evidence>
<dbReference type="AlphaFoldDB" id="A0AA39V093"/>
<dbReference type="InterPro" id="IPR017970">
    <property type="entry name" value="Homeobox_CS"/>
</dbReference>
<dbReference type="PROSITE" id="PS00027">
    <property type="entry name" value="HOMEOBOX_1"/>
    <property type="match status" value="1"/>
</dbReference>
<keyword evidence="1 4" id="KW-0238">DNA-binding</keyword>
<feature type="domain" description="Homeobox" evidence="7">
    <location>
        <begin position="131"/>
        <end position="191"/>
    </location>
</feature>
<dbReference type="EMBL" id="JAUEPU010000001">
    <property type="protein sequence ID" value="KAK0505634.1"/>
    <property type="molecule type" value="Genomic_DNA"/>
</dbReference>
<evidence type="ECO:0000256" key="5">
    <source>
        <dbReference type="RuleBase" id="RU000682"/>
    </source>
</evidence>
<evidence type="ECO:0000256" key="3">
    <source>
        <dbReference type="ARBA" id="ARBA00023242"/>
    </source>
</evidence>
<proteinExistence type="predicted"/>
<evidence type="ECO:0000259" key="7">
    <source>
        <dbReference type="PROSITE" id="PS50071"/>
    </source>
</evidence>
<dbReference type="PROSITE" id="PS50071">
    <property type="entry name" value="HOMEOBOX_2"/>
    <property type="match status" value="1"/>
</dbReference>
<keyword evidence="9" id="KW-1185">Reference proteome</keyword>
<dbReference type="GO" id="GO:0005634">
    <property type="term" value="C:nucleus"/>
    <property type="evidence" value="ECO:0007669"/>
    <property type="project" value="UniProtKB-SubCell"/>
</dbReference>
<reference evidence="8" key="1">
    <citation type="submission" date="2023-06" db="EMBL/GenBank/DDBJ databases">
        <authorList>
            <consortium name="Lawrence Berkeley National Laboratory"/>
            <person name="Ahrendt S."/>
            <person name="Sahu N."/>
            <person name="Indic B."/>
            <person name="Wong-Bajracharya J."/>
            <person name="Merenyi Z."/>
            <person name="Ke H.-M."/>
            <person name="Monk M."/>
            <person name="Kocsube S."/>
            <person name="Drula E."/>
            <person name="Lipzen A."/>
            <person name="Balint B."/>
            <person name="Henrissat B."/>
            <person name="Andreopoulos B."/>
            <person name="Martin F.M."/>
            <person name="Harder C.B."/>
            <person name="Rigling D."/>
            <person name="Ford K.L."/>
            <person name="Foster G.D."/>
            <person name="Pangilinan J."/>
            <person name="Papanicolaou A."/>
            <person name="Barry K."/>
            <person name="LaButti K."/>
            <person name="Viragh M."/>
            <person name="Koriabine M."/>
            <person name="Yan M."/>
            <person name="Riley R."/>
            <person name="Champramary S."/>
            <person name="Plett K.L."/>
            <person name="Tsai I.J."/>
            <person name="Slot J."/>
            <person name="Sipos G."/>
            <person name="Plett J."/>
            <person name="Nagy L.G."/>
            <person name="Grigoriev I.V."/>
        </authorList>
    </citation>
    <scope>NUCLEOTIDE SEQUENCE</scope>
    <source>
        <strain evidence="8">HWK02</strain>
    </source>
</reference>
<evidence type="ECO:0000256" key="1">
    <source>
        <dbReference type="ARBA" id="ARBA00023125"/>
    </source>
</evidence>
<comment type="caution">
    <text evidence="8">The sequence shown here is derived from an EMBL/GenBank/DDBJ whole genome shotgun (WGS) entry which is preliminary data.</text>
</comment>
<dbReference type="Proteomes" id="UP001175228">
    <property type="component" value="Unassembled WGS sequence"/>
</dbReference>
<dbReference type="SUPFAM" id="SSF46689">
    <property type="entry name" value="Homeodomain-like"/>
    <property type="match status" value="1"/>
</dbReference>
<organism evidence="8 9">
    <name type="scientific">Armillaria luteobubalina</name>
    <dbReference type="NCBI Taxonomy" id="153913"/>
    <lineage>
        <taxon>Eukaryota</taxon>
        <taxon>Fungi</taxon>
        <taxon>Dikarya</taxon>
        <taxon>Basidiomycota</taxon>
        <taxon>Agaricomycotina</taxon>
        <taxon>Agaricomycetes</taxon>
        <taxon>Agaricomycetidae</taxon>
        <taxon>Agaricales</taxon>
        <taxon>Marasmiineae</taxon>
        <taxon>Physalacriaceae</taxon>
        <taxon>Armillaria</taxon>
    </lineage>
</organism>
<dbReference type="InterPro" id="IPR009057">
    <property type="entry name" value="Homeodomain-like_sf"/>
</dbReference>
<dbReference type="InterPro" id="IPR001356">
    <property type="entry name" value="HD"/>
</dbReference>
<dbReference type="Gene3D" id="1.10.10.60">
    <property type="entry name" value="Homeodomain-like"/>
    <property type="match status" value="1"/>
</dbReference>
<dbReference type="Pfam" id="PF00046">
    <property type="entry name" value="Homeodomain"/>
    <property type="match status" value="1"/>
</dbReference>
<comment type="subcellular location">
    <subcellularLocation>
        <location evidence="4 5">Nucleus</location>
    </subcellularLocation>
</comment>
<evidence type="ECO:0000256" key="4">
    <source>
        <dbReference type="PROSITE-ProRule" id="PRU00108"/>
    </source>
</evidence>
<evidence type="ECO:0000313" key="9">
    <source>
        <dbReference type="Proteomes" id="UP001175228"/>
    </source>
</evidence>
<feature type="DNA-binding region" description="Homeobox" evidence="4">
    <location>
        <begin position="133"/>
        <end position="192"/>
    </location>
</feature>
<feature type="compositionally biased region" description="Low complexity" evidence="6">
    <location>
        <begin position="409"/>
        <end position="420"/>
    </location>
</feature>
<keyword evidence="2 4" id="KW-0371">Homeobox</keyword>
<gene>
    <name evidence="8" type="ORF">EDD18DRAFT_1455088</name>
</gene>
<dbReference type="GO" id="GO:0000981">
    <property type="term" value="F:DNA-binding transcription factor activity, RNA polymerase II-specific"/>
    <property type="evidence" value="ECO:0007669"/>
    <property type="project" value="InterPro"/>
</dbReference>
<dbReference type="SMART" id="SM00389">
    <property type="entry name" value="HOX"/>
    <property type="match status" value="1"/>
</dbReference>
<feature type="region of interest" description="Disordered" evidence="6">
    <location>
        <begin position="393"/>
        <end position="423"/>
    </location>
</feature>
<evidence type="ECO:0000256" key="2">
    <source>
        <dbReference type="ARBA" id="ARBA00023155"/>
    </source>
</evidence>
<accession>A0AA39V093</accession>
<sequence length="486" mass="55434">MQVDLQRDLLQKIRLFKQSVGPIRRAPFPGAEIPPIPQLNLYLPSDVKAELDDHTTPIDMRNALSTAMSELQTDYRQIFEKAYQRTILQPIPQMRGMQLLGDTLQKRFRTQAIPSLLKQYLADKAALLRPNEIDEPKRKFNIAYIPYLKAYFNYNAYPSPHDRQVMAQKSMMSARQIEVWFQNHRRVEKKEGRPCVRRRASDAGPSQSQIDRIEQEMGVFGVAKEERDGTDVEREKGEYIRAEKGRGFESLSAPRYPYDETAIDILAMPDRPIPAFVPGYTPFLSGAVPTVYFAPPLWTRRPATHPLPYHHAPRPSFSELAEKFSTALRIYSDIPHVSDTSVPPAATCTITTRLEPGCHPALKNSPVRIAEAMRMKEEIMEAIKKKETVVLGRARPARSPEPGMQRQVSWSSTESGSEESLPATPEILNVELEAEPEPFDDLFDEEPVHERDEVPLDIKGFVYADYPAPVITIEGKTRKKRSHYRT</sequence>
<name>A0AA39V093_9AGAR</name>
<dbReference type="CDD" id="cd00086">
    <property type="entry name" value="homeodomain"/>
    <property type="match status" value="1"/>
</dbReference>
<dbReference type="GO" id="GO:0003677">
    <property type="term" value="F:DNA binding"/>
    <property type="evidence" value="ECO:0007669"/>
    <property type="project" value="UniProtKB-UniRule"/>
</dbReference>
<keyword evidence="3 4" id="KW-0539">Nucleus</keyword>
<evidence type="ECO:0000313" key="8">
    <source>
        <dbReference type="EMBL" id="KAK0505634.1"/>
    </source>
</evidence>